<gene>
    <name evidence="1" type="ORF">CW360_11025</name>
</gene>
<name>A0A2I0CPI7_9PSED</name>
<dbReference type="EMBL" id="PIYS01000018">
    <property type="protein sequence ID" value="PKF71039.1"/>
    <property type="molecule type" value="Genomic_DNA"/>
</dbReference>
<evidence type="ECO:0000313" key="2">
    <source>
        <dbReference type="Proteomes" id="UP000242861"/>
    </source>
</evidence>
<accession>A0A2I0CPI7</accession>
<evidence type="ECO:0000313" key="1">
    <source>
        <dbReference type="EMBL" id="PKF71039.1"/>
    </source>
</evidence>
<organism evidence="1 2">
    <name type="scientific">Pseudomonas fluvialis</name>
    <dbReference type="NCBI Taxonomy" id="1793966"/>
    <lineage>
        <taxon>Bacteria</taxon>
        <taxon>Pseudomonadati</taxon>
        <taxon>Pseudomonadota</taxon>
        <taxon>Gammaproteobacteria</taxon>
        <taxon>Pseudomonadales</taxon>
        <taxon>Pseudomonadaceae</taxon>
        <taxon>Pseudomonas</taxon>
    </lineage>
</organism>
<protein>
    <submittedName>
        <fullName evidence="1">Uncharacterized protein</fullName>
    </submittedName>
</protein>
<dbReference type="Proteomes" id="UP000242861">
    <property type="component" value="Unassembled WGS sequence"/>
</dbReference>
<comment type="caution">
    <text evidence="1">The sequence shown here is derived from an EMBL/GenBank/DDBJ whole genome shotgun (WGS) entry which is preliminary data.</text>
</comment>
<dbReference type="AlphaFoldDB" id="A0A2I0CPI7"/>
<sequence length="205" mass="22111">MNTAALRSLIEQALLLEQRDGLLAAHLQALPGLHRSLRCTGGTVQALQGFVEGYVRAVPELLDSVAEMARRTGRSAALAPLLCAASQFFVRPPALMQGQSLLAELLDEAYLAHRLVEELNDRYIACFAEPLLTLDTTRANLLAHQLIGESFANQLDALLDEVLPGVLAGAFSAASEPGTAQVESVWRQWPCLLQQLGLEMQLAAA</sequence>
<reference evidence="2" key="1">
    <citation type="submission" date="2017-12" db="EMBL/GenBank/DDBJ databases">
        <authorList>
            <person name="Yu X.-Y."/>
        </authorList>
    </citation>
    <scope>NUCLEOTIDE SEQUENCE [LARGE SCALE GENOMIC DNA]</scope>
    <source>
        <strain evidence="2">ZYSR67-Z</strain>
    </source>
</reference>
<proteinExistence type="predicted"/>
<dbReference type="RefSeq" id="WP_101193738.1">
    <property type="nucleotide sequence ID" value="NZ_PIYS01000018.1"/>
</dbReference>